<dbReference type="PROSITE" id="PS51257">
    <property type="entry name" value="PROKAR_LIPOPROTEIN"/>
    <property type="match status" value="1"/>
</dbReference>
<name>A0A7K4AHC0_METSH</name>
<evidence type="ECO:0008006" key="3">
    <source>
        <dbReference type="Google" id="ProtNLM"/>
    </source>
</evidence>
<accession>A0A7K4AHC0</accession>
<dbReference type="RefSeq" id="WP_276619885.1">
    <property type="nucleotide sequence ID" value="NZ_JBCEYP010000093.1"/>
</dbReference>
<proteinExistence type="predicted"/>
<sequence>MRPIETICVLSISLLLASIMGCLAEDSTGSLEGNPDIPKTMLPDGFKLLAALPEMDSNVNMTDYITEFYGEKEIKPINISVGIYQWEAKEGGQPYDAKVTYIRLPDQEQALAAINNFRSQEDYADQIARGLKIFGNATINDHDALEIRHIQNSNTYKYIYLWNNLDLVVLVEGNNDKNQSLQLASATGL</sequence>
<dbReference type="EMBL" id="JAAYUN010000080">
    <property type="protein sequence ID" value="NLJ22377.1"/>
    <property type="molecule type" value="Genomic_DNA"/>
</dbReference>
<protein>
    <recommendedName>
        <fullName evidence="3">Lipoprotein</fullName>
    </recommendedName>
</protein>
<evidence type="ECO:0000313" key="1">
    <source>
        <dbReference type="EMBL" id="NLJ22377.1"/>
    </source>
</evidence>
<dbReference type="AlphaFoldDB" id="A0A7K4AHC0"/>
<gene>
    <name evidence="1" type="ORF">GX426_04640</name>
</gene>
<reference evidence="1 2" key="1">
    <citation type="journal article" date="2020" name="Biotechnol. Biofuels">
        <title>New insights from the biogas microbiome by comprehensive genome-resolved metagenomics of nearly 1600 species originating from multiple anaerobic digesters.</title>
        <authorList>
            <person name="Campanaro S."/>
            <person name="Treu L."/>
            <person name="Rodriguez-R L.M."/>
            <person name="Kovalovszki A."/>
            <person name="Ziels R.M."/>
            <person name="Maus I."/>
            <person name="Zhu X."/>
            <person name="Kougias P.G."/>
            <person name="Basile A."/>
            <person name="Luo G."/>
            <person name="Schluter A."/>
            <person name="Konstantinidis K.T."/>
            <person name="Angelidaki I."/>
        </authorList>
    </citation>
    <scope>NUCLEOTIDE SEQUENCE [LARGE SCALE GENOMIC DNA]</scope>
    <source>
        <strain evidence="1">AS27yjCOA_157</strain>
    </source>
</reference>
<organism evidence="1 2">
    <name type="scientific">Methanothrix soehngenii</name>
    <name type="common">Methanosaeta concilii</name>
    <dbReference type="NCBI Taxonomy" id="2223"/>
    <lineage>
        <taxon>Archaea</taxon>
        <taxon>Methanobacteriati</taxon>
        <taxon>Methanobacteriota</taxon>
        <taxon>Stenosarchaea group</taxon>
        <taxon>Methanomicrobia</taxon>
        <taxon>Methanotrichales</taxon>
        <taxon>Methanotrichaceae</taxon>
        <taxon>Methanothrix</taxon>
    </lineage>
</organism>
<comment type="caution">
    <text evidence="1">The sequence shown here is derived from an EMBL/GenBank/DDBJ whole genome shotgun (WGS) entry which is preliminary data.</text>
</comment>
<evidence type="ECO:0000313" key="2">
    <source>
        <dbReference type="Proteomes" id="UP000544742"/>
    </source>
</evidence>
<dbReference type="Proteomes" id="UP000544742">
    <property type="component" value="Unassembled WGS sequence"/>
</dbReference>